<keyword evidence="5" id="KW-1185">Reference proteome</keyword>
<feature type="disulfide bond" evidence="1">
    <location>
        <begin position="50"/>
        <end position="63"/>
    </location>
</feature>
<feature type="non-terminal residue" evidence="4">
    <location>
        <position position="92"/>
    </location>
</feature>
<feature type="chain" id="PRO_5044895357" description="TNFR-Cys domain-containing protein" evidence="2">
    <location>
        <begin position="29"/>
        <end position="92"/>
    </location>
</feature>
<proteinExistence type="predicted"/>
<comment type="caution">
    <text evidence="4">The sequence shown here is derived from an EMBL/GenBank/DDBJ whole genome shotgun (WGS) entry which is preliminary data.</text>
</comment>
<dbReference type="Gene3D" id="2.10.50.10">
    <property type="entry name" value="Tumor Necrosis Factor Receptor, subunit A, domain 2"/>
    <property type="match status" value="1"/>
</dbReference>
<dbReference type="EMBL" id="JACVVK020000171">
    <property type="protein sequence ID" value="KAK7486987.1"/>
    <property type="molecule type" value="Genomic_DNA"/>
</dbReference>
<reference evidence="4 5" key="1">
    <citation type="journal article" date="2023" name="Sci. Data">
        <title>Genome assembly of the Korean intertidal mud-creeper Batillaria attramentaria.</title>
        <authorList>
            <person name="Patra A.K."/>
            <person name="Ho P.T."/>
            <person name="Jun S."/>
            <person name="Lee S.J."/>
            <person name="Kim Y."/>
            <person name="Won Y.J."/>
        </authorList>
    </citation>
    <scope>NUCLEOTIDE SEQUENCE [LARGE SCALE GENOMIC DNA]</scope>
    <source>
        <strain evidence="4">Wonlab-2016</strain>
    </source>
</reference>
<organism evidence="4 5">
    <name type="scientific">Batillaria attramentaria</name>
    <dbReference type="NCBI Taxonomy" id="370345"/>
    <lineage>
        <taxon>Eukaryota</taxon>
        <taxon>Metazoa</taxon>
        <taxon>Spiralia</taxon>
        <taxon>Lophotrochozoa</taxon>
        <taxon>Mollusca</taxon>
        <taxon>Gastropoda</taxon>
        <taxon>Caenogastropoda</taxon>
        <taxon>Sorbeoconcha</taxon>
        <taxon>Cerithioidea</taxon>
        <taxon>Batillariidae</taxon>
        <taxon>Batillaria</taxon>
    </lineage>
</organism>
<feature type="repeat" description="TNFR-Cys" evidence="1">
    <location>
        <begin position="31"/>
        <end position="71"/>
    </location>
</feature>
<name>A0ABD0KJ81_9CAEN</name>
<keyword evidence="1" id="KW-1015">Disulfide bond</keyword>
<dbReference type="PROSITE" id="PS00652">
    <property type="entry name" value="TNFR_NGFR_1"/>
    <property type="match status" value="1"/>
</dbReference>
<feature type="disulfide bond" evidence="1">
    <location>
        <begin position="32"/>
        <end position="47"/>
    </location>
</feature>
<dbReference type="PROSITE" id="PS50050">
    <property type="entry name" value="TNFR_NGFR_2"/>
    <property type="match status" value="1"/>
</dbReference>
<gene>
    <name evidence="4" type="ORF">BaRGS_00021803</name>
</gene>
<dbReference type="InterPro" id="IPR001368">
    <property type="entry name" value="TNFR/NGFR_Cys_rich_reg"/>
</dbReference>
<accession>A0ABD0KJ81</accession>
<evidence type="ECO:0000259" key="3">
    <source>
        <dbReference type="PROSITE" id="PS50050"/>
    </source>
</evidence>
<evidence type="ECO:0000313" key="5">
    <source>
        <dbReference type="Proteomes" id="UP001519460"/>
    </source>
</evidence>
<keyword evidence="2" id="KW-0732">Signal</keyword>
<feature type="signal peptide" evidence="2">
    <location>
        <begin position="1"/>
        <end position="28"/>
    </location>
</feature>
<protein>
    <recommendedName>
        <fullName evidence="3">TNFR-Cys domain-containing protein</fullName>
    </recommendedName>
</protein>
<dbReference type="SMART" id="SM00208">
    <property type="entry name" value="TNFR"/>
    <property type="match status" value="1"/>
</dbReference>
<evidence type="ECO:0000256" key="1">
    <source>
        <dbReference type="PROSITE-ProRule" id="PRU00206"/>
    </source>
</evidence>
<evidence type="ECO:0000313" key="4">
    <source>
        <dbReference type="EMBL" id="KAK7486987.1"/>
    </source>
</evidence>
<feature type="disulfide bond" evidence="1">
    <location>
        <begin position="53"/>
        <end position="71"/>
    </location>
</feature>
<sequence length="92" mass="9690">MVCIRATELSTVLSLCYVLMTNVVRSAASNPCQDGFFLSREGDGTYCRTCAVCPPGHLTTSACTGDRNTTCTPCKAGHFSPGGNVTSCQRCS</sequence>
<evidence type="ECO:0000256" key="2">
    <source>
        <dbReference type="SAM" id="SignalP"/>
    </source>
</evidence>
<dbReference type="AlphaFoldDB" id="A0ABD0KJ81"/>
<dbReference type="Proteomes" id="UP001519460">
    <property type="component" value="Unassembled WGS sequence"/>
</dbReference>
<dbReference type="Pfam" id="PF00020">
    <property type="entry name" value="TNFR_c6"/>
    <property type="match status" value="1"/>
</dbReference>
<feature type="domain" description="TNFR-Cys" evidence="3">
    <location>
        <begin position="31"/>
        <end position="71"/>
    </location>
</feature>
<dbReference type="SUPFAM" id="SSF57586">
    <property type="entry name" value="TNF receptor-like"/>
    <property type="match status" value="2"/>
</dbReference>